<dbReference type="SMART" id="SM00355">
    <property type="entry name" value="ZnF_C2H2"/>
    <property type="match status" value="11"/>
</dbReference>
<dbReference type="Proteomes" id="UP000027135">
    <property type="component" value="Unassembled WGS sequence"/>
</dbReference>
<dbReference type="PROSITE" id="PS50157">
    <property type="entry name" value="ZINC_FINGER_C2H2_2"/>
    <property type="match status" value="5"/>
</dbReference>
<feature type="domain" description="C2H2-type" evidence="3">
    <location>
        <begin position="970"/>
        <end position="997"/>
    </location>
</feature>
<evidence type="ECO:0000256" key="1">
    <source>
        <dbReference type="PROSITE-ProRule" id="PRU00042"/>
    </source>
</evidence>
<protein>
    <recommendedName>
        <fullName evidence="3">C2H2-type domain-containing protein</fullName>
    </recommendedName>
</protein>
<evidence type="ECO:0000259" key="3">
    <source>
        <dbReference type="PROSITE" id="PS50157"/>
    </source>
</evidence>
<feature type="compositionally biased region" description="Polar residues" evidence="2">
    <location>
        <begin position="594"/>
        <end position="604"/>
    </location>
</feature>
<dbReference type="InterPro" id="IPR045914">
    <property type="entry name" value="Zn532-like"/>
</dbReference>
<feature type="compositionally biased region" description="Basic and acidic residues" evidence="2">
    <location>
        <begin position="179"/>
        <end position="231"/>
    </location>
</feature>
<dbReference type="PANTHER" id="PTHR47222">
    <property type="entry name" value="ZINC FINGER PROTEIN 532-RELATED"/>
    <property type="match status" value="1"/>
</dbReference>
<dbReference type="eggNOG" id="KOG1721">
    <property type="taxonomic scope" value="Eukaryota"/>
</dbReference>
<keyword evidence="1" id="KW-0862">Zinc</keyword>
<feature type="domain" description="C2H2-type" evidence="3">
    <location>
        <begin position="999"/>
        <end position="1027"/>
    </location>
</feature>
<gene>
    <name evidence="4" type="ORF">L798_14213</name>
</gene>
<feature type="domain" description="C2H2-type" evidence="3">
    <location>
        <begin position="1070"/>
        <end position="1092"/>
    </location>
</feature>
<evidence type="ECO:0000313" key="5">
    <source>
        <dbReference type="Proteomes" id="UP000027135"/>
    </source>
</evidence>
<dbReference type="InterPro" id="IPR057356">
    <property type="entry name" value="Znf-C2H2_ZNF592"/>
</dbReference>
<feature type="domain" description="C2H2-type" evidence="3">
    <location>
        <begin position="355"/>
        <end position="385"/>
    </location>
</feature>
<name>A0A067RJ97_ZOONE</name>
<evidence type="ECO:0000256" key="2">
    <source>
        <dbReference type="SAM" id="MobiDB-lite"/>
    </source>
</evidence>
<dbReference type="AlphaFoldDB" id="A0A067RJ97"/>
<evidence type="ECO:0000313" key="4">
    <source>
        <dbReference type="EMBL" id="KDR23083.1"/>
    </source>
</evidence>
<reference evidence="4 5" key="1">
    <citation type="journal article" date="2014" name="Nat. Commun.">
        <title>Molecular traces of alternative social organization in a termite genome.</title>
        <authorList>
            <person name="Terrapon N."/>
            <person name="Li C."/>
            <person name="Robertson H.M."/>
            <person name="Ji L."/>
            <person name="Meng X."/>
            <person name="Booth W."/>
            <person name="Chen Z."/>
            <person name="Childers C.P."/>
            <person name="Glastad K.M."/>
            <person name="Gokhale K."/>
            <person name="Gowin J."/>
            <person name="Gronenberg W."/>
            <person name="Hermansen R.A."/>
            <person name="Hu H."/>
            <person name="Hunt B.G."/>
            <person name="Huylmans A.K."/>
            <person name="Khalil S.M."/>
            <person name="Mitchell R.D."/>
            <person name="Munoz-Torres M.C."/>
            <person name="Mustard J.A."/>
            <person name="Pan H."/>
            <person name="Reese J.T."/>
            <person name="Scharf M.E."/>
            <person name="Sun F."/>
            <person name="Vogel H."/>
            <person name="Xiao J."/>
            <person name="Yang W."/>
            <person name="Yang Z."/>
            <person name="Yang Z."/>
            <person name="Zhou J."/>
            <person name="Zhu J."/>
            <person name="Brent C.S."/>
            <person name="Elsik C.G."/>
            <person name="Goodisman M.A."/>
            <person name="Liberles D.A."/>
            <person name="Roe R.M."/>
            <person name="Vargo E.L."/>
            <person name="Vilcinskas A."/>
            <person name="Wang J."/>
            <person name="Bornberg-Bauer E."/>
            <person name="Korb J."/>
            <person name="Zhang G."/>
            <person name="Liebig J."/>
        </authorList>
    </citation>
    <scope>NUCLEOTIDE SEQUENCE [LARGE SCALE GENOMIC DNA]</scope>
    <source>
        <tissue evidence="4">Whole organism</tissue>
    </source>
</reference>
<feature type="compositionally biased region" description="Polar residues" evidence="2">
    <location>
        <begin position="244"/>
        <end position="253"/>
    </location>
</feature>
<proteinExistence type="predicted"/>
<feature type="region of interest" description="Disordered" evidence="2">
    <location>
        <begin position="130"/>
        <end position="296"/>
    </location>
</feature>
<organism evidence="4 5">
    <name type="scientific">Zootermopsis nevadensis</name>
    <name type="common">Dampwood termite</name>
    <dbReference type="NCBI Taxonomy" id="136037"/>
    <lineage>
        <taxon>Eukaryota</taxon>
        <taxon>Metazoa</taxon>
        <taxon>Ecdysozoa</taxon>
        <taxon>Arthropoda</taxon>
        <taxon>Hexapoda</taxon>
        <taxon>Insecta</taxon>
        <taxon>Pterygota</taxon>
        <taxon>Neoptera</taxon>
        <taxon>Polyneoptera</taxon>
        <taxon>Dictyoptera</taxon>
        <taxon>Blattodea</taxon>
        <taxon>Blattoidea</taxon>
        <taxon>Termitoidae</taxon>
        <taxon>Termopsidae</taxon>
        <taxon>Zootermopsis</taxon>
    </lineage>
</organism>
<dbReference type="Gene3D" id="3.30.160.60">
    <property type="entry name" value="Classic Zinc Finger"/>
    <property type="match status" value="3"/>
</dbReference>
<feature type="compositionally biased region" description="Basic and acidic residues" evidence="2">
    <location>
        <begin position="264"/>
        <end position="285"/>
    </location>
</feature>
<keyword evidence="1" id="KW-0479">Metal-binding</keyword>
<dbReference type="PANTHER" id="PTHR47222:SF5">
    <property type="entry name" value="LOW QUALITY PROTEIN: ZINC FINGER PROTEIN 532-LIKE"/>
    <property type="match status" value="1"/>
</dbReference>
<keyword evidence="1" id="KW-0863">Zinc-finger</keyword>
<accession>A0A067RJ97</accession>
<dbReference type="PROSITE" id="PS00028">
    <property type="entry name" value="ZINC_FINGER_C2H2_1"/>
    <property type="match status" value="6"/>
</dbReference>
<sequence>MADSQDTEMAVSLVEAVYAQSLTKDVHPDDQNSLKDQLLLQALPPYVPPAAPSEHYGPEQLFSCKDCDDKFLLESSLLRHIQRRSVTISYGCCKCARTVSFYNRCAFLAHLRGHSIESNDDATTENIGISQEKMNRGLHEDDNSEKNDDVEMEPDAVSLSPLPKDKMHLGPFIPMPLDDCGRLIREGGDQKPKPPESVKTENNKVASHENESKEVTSRDDNQSSESKDNEHQSQLVNDKAPPVISTSGHSGLATSGGEKSLSSKQKDDNQGCDDELQKVPDESRSDNSTPDSELSGSLECNECGKVPQTKYMKDHFLCSNLPYDLQLKCDKCNLILPSSCSFSAHKRIHSQTKPYICPECSREFELWASLSVHMIYSCFHMSKSVRYRCVQCKCLFPTAVSLEVHLLTQHVRPVYKCNACPIACFSVETLEDHKVSTHGLETVATHSYQLCRLCPDQIIPKSRLLPHVNKHSKDRSVRIYVHQCSKCSFFAQKKTDFAVHWATCSRSQKAKVGIVPPALNPETVLAAHKVLIPPECKQGNNVVKVIYTVSQNKMQLAVLPKSSVKTVKRIMLPQSKFRKLLPKTDGTPQDKTKSVTALNKSTPVGSEGTRKDVSDQGQGKYVYVSERKCEANAEEAEAALCAMASDSRVVENVPASSDDTDGTRPDNTSFTVNSMNILRLCSSCRKELIVSSPGAARFPAYCENCAKEHALLKKDGKLLLLPTSKIVNSENNINGTLESTTKLEDGKKIVSANKNSDLKRTSNSIALNGPTNVKKLKTSPGVSLENNKYRCHLCKMLISMDWFKVQEHFASNHPNFKLLVLSPKVSKLKMNSTSVRVPFVIKDHRIYPKIMCVKKGVTETNTAKNELNEVYVRDLLNEDCERNENCRKKEFDGTDNEKGSSQENGGFSESAYFLKKERDIPIDYDLVPSKIKRKKKSSQKASDKAGAVTPFSSGQIVPANQQVFASGHKYECSKCRYADSCVESFREHIKSHHADKNAFQCMECGMCFVVRPSFEKHLFISHRIKDAEAYLQNNDCRDTSAKDEEMDDISEHNVSSHPLEDSPPPDLVENQCRVCRKIFESSVQLSKHFRTHGMAFLLTKKCRNNVP</sequence>
<dbReference type="STRING" id="136037.A0A067RJ97"/>
<feature type="compositionally biased region" description="Polar residues" evidence="2">
    <location>
        <begin position="286"/>
        <end position="295"/>
    </location>
</feature>
<keyword evidence="5" id="KW-1185">Reference proteome</keyword>
<dbReference type="SUPFAM" id="SSF57667">
    <property type="entry name" value="beta-beta-alpha zinc fingers"/>
    <property type="match status" value="2"/>
</dbReference>
<feature type="region of interest" description="Disordered" evidence="2">
    <location>
        <begin position="1042"/>
        <end position="1065"/>
    </location>
</feature>
<dbReference type="GO" id="GO:0008270">
    <property type="term" value="F:zinc ion binding"/>
    <property type="evidence" value="ECO:0007669"/>
    <property type="project" value="UniProtKB-KW"/>
</dbReference>
<dbReference type="InterPro" id="IPR013087">
    <property type="entry name" value="Znf_C2H2_type"/>
</dbReference>
<feature type="region of interest" description="Disordered" evidence="2">
    <location>
        <begin position="580"/>
        <end position="613"/>
    </location>
</feature>
<dbReference type="InterPro" id="IPR036236">
    <property type="entry name" value="Znf_C2H2_sf"/>
</dbReference>
<dbReference type="EMBL" id="KK852474">
    <property type="protein sequence ID" value="KDR23083.1"/>
    <property type="molecule type" value="Genomic_DNA"/>
</dbReference>
<feature type="compositionally biased region" description="Basic and acidic residues" evidence="2">
    <location>
        <begin position="133"/>
        <end position="149"/>
    </location>
</feature>
<dbReference type="Pfam" id="PF25412">
    <property type="entry name" value="zf-C2H2_ZNF592"/>
    <property type="match status" value="1"/>
</dbReference>
<dbReference type="InParanoid" id="A0A067RJ97"/>
<feature type="domain" description="C2H2-type" evidence="3">
    <location>
        <begin position="327"/>
        <end position="354"/>
    </location>
</feature>
<dbReference type="OMA" id="DCERNEN"/>